<evidence type="ECO:0000313" key="2">
    <source>
        <dbReference type="EMBL" id="KIJ60370.1"/>
    </source>
</evidence>
<feature type="compositionally biased region" description="Basic and acidic residues" evidence="1">
    <location>
        <begin position="1"/>
        <end position="17"/>
    </location>
</feature>
<dbReference type="Proteomes" id="UP000053820">
    <property type="component" value="Unassembled WGS sequence"/>
</dbReference>
<protein>
    <submittedName>
        <fullName evidence="2">Uncharacterized protein</fullName>
    </submittedName>
</protein>
<proteinExistence type="predicted"/>
<evidence type="ECO:0000256" key="1">
    <source>
        <dbReference type="SAM" id="MobiDB-lite"/>
    </source>
</evidence>
<evidence type="ECO:0000313" key="3">
    <source>
        <dbReference type="Proteomes" id="UP000053820"/>
    </source>
</evidence>
<dbReference type="PROSITE" id="PS51257">
    <property type="entry name" value="PROKAR_LIPOPROTEIN"/>
    <property type="match status" value="1"/>
</dbReference>
<reference evidence="2 3" key="1">
    <citation type="submission" date="2014-04" db="EMBL/GenBank/DDBJ databases">
        <title>Evolutionary Origins and Diversification of the Mycorrhizal Mutualists.</title>
        <authorList>
            <consortium name="DOE Joint Genome Institute"/>
            <consortium name="Mycorrhizal Genomics Consortium"/>
            <person name="Kohler A."/>
            <person name="Kuo A."/>
            <person name="Nagy L.G."/>
            <person name="Floudas D."/>
            <person name="Copeland A."/>
            <person name="Barry K.W."/>
            <person name="Cichocki N."/>
            <person name="Veneault-Fourrey C."/>
            <person name="LaButti K."/>
            <person name="Lindquist E.A."/>
            <person name="Lipzen A."/>
            <person name="Lundell T."/>
            <person name="Morin E."/>
            <person name="Murat C."/>
            <person name="Riley R."/>
            <person name="Ohm R."/>
            <person name="Sun H."/>
            <person name="Tunlid A."/>
            <person name="Henrissat B."/>
            <person name="Grigoriev I.V."/>
            <person name="Hibbett D.S."/>
            <person name="Martin F."/>
        </authorList>
    </citation>
    <scope>NUCLEOTIDE SEQUENCE [LARGE SCALE GENOMIC DNA]</scope>
    <source>
        <strain evidence="2 3">MD-312</strain>
    </source>
</reference>
<dbReference type="HOGENOM" id="CLU_3037930_0_0_1"/>
<name>A0A0C9VRC5_9AGAM</name>
<keyword evidence="3" id="KW-1185">Reference proteome</keyword>
<dbReference type="AlphaFoldDB" id="A0A0C9VRC5"/>
<organism evidence="2 3">
    <name type="scientific">Hydnomerulius pinastri MD-312</name>
    <dbReference type="NCBI Taxonomy" id="994086"/>
    <lineage>
        <taxon>Eukaryota</taxon>
        <taxon>Fungi</taxon>
        <taxon>Dikarya</taxon>
        <taxon>Basidiomycota</taxon>
        <taxon>Agaricomycotina</taxon>
        <taxon>Agaricomycetes</taxon>
        <taxon>Agaricomycetidae</taxon>
        <taxon>Boletales</taxon>
        <taxon>Boletales incertae sedis</taxon>
        <taxon>Leucogyrophana</taxon>
    </lineage>
</organism>
<feature type="region of interest" description="Disordered" evidence="1">
    <location>
        <begin position="1"/>
        <end position="20"/>
    </location>
</feature>
<gene>
    <name evidence="2" type="ORF">HYDPIDRAFT_117281</name>
</gene>
<feature type="non-terminal residue" evidence="2">
    <location>
        <position position="55"/>
    </location>
</feature>
<sequence>MSDASTREMDSGHDPKSEYVGTTHWVSISSVACYTMSPAVPSPLDRKISANKDTY</sequence>
<accession>A0A0C9VRC5</accession>
<dbReference type="EMBL" id="KN839873">
    <property type="protein sequence ID" value="KIJ60370.1"/>
    <property type="molecule type" value="Genomic_DNA"/>
</dbReference>